<evidence type="ECO:0000256" key="1">
    <source>
        <dbReference type="SAM" id="Phobius"/>
    </source>
</evidence>
<protein>
    <recommendedName>
        <fullName evidence="4">Mannosyltransferase</fullName>
    </recommendedName>
</protein>
<organism evidence="2 3">
    <name type="scientific">Caerostris extrusa</name>
    <name type="common">Bark spider</name>
    <name type="synonym">Caerostris bankana</name>
    <dbReference type="NCBI Taxonomy" id="172846"/>
    <lineage>
        <taxon>Eukaryota</taxon>
        <taxon>Metazoa</taxon>
        <taxon>Ecdysozoa</taxon>
        <taxon>Arthropoda</taxon>
        <taxon>Chelicerata</taxon>
        <taxon>Arachnida</taxon>
        <taxon>Araneae</taxon>
        <taxon>Araneomorphae</taxon>
        <taxon>Entelegynae</taxon>
        <taxon>Araneoidea</taxon>
        <taxon>Araneidae</taxon>
        <taxon>Caerostris</taxon>
    </lineage>
</organism>
<dbReference type="EMBL" id="BPLR01016807">
    <property type="protein sequence ID" value="GIY86499.1"/>
    <property type="molecule type" value="Genomic_DNA"/>
</dbReference>
<evidence type="ECO:0008006" key="4">
    <source>
        <dbReference type="Google" id="ProtNLM"/>
    </source>
</evidence>
<comment type="caution">
    <text evidence="2">The sequence shown here is derived from an EMBL/GenBank/DDBJ whole genome shotgun (WGS) entry which is preliminary data.</text>
</comment>
<keyword evidence="1" id="KW-0812">Transmembrane</keyword>
<evidence type="ECO:0000313" key="3">
    <source>
        <dbReference type="Proteomes" id="UP001054945"/>
    </source>
</evidence>
<keyword evidence="1" id="KW-1133">Transmembrane helix</keyword>
<keyword evidence="3" id="KW-1185">Reference proteome</keyword>
<evidence type="ECO:0000313" key="2">
    <source>
        <dbReference type="EMBL" id="GIY86499.1"/>
    </source>
</evidence>
<dbReference type="AlphaFoldDB" id="A0AAV4WW47"/>
<sequence>MFVNKQKAKKLGSFSPAKLASINFFVRIAIVFSGVIFINGVTNFRHIKDDIYFEIIEPEILHYTFRARPAQDFGVPFEIDKLLRSMPYSLAISHFLFIPFCSSLITGT</sequence>
<name>A0AAV4WW47_CAEEX</name>
<keyword evidence="1" id="KW-0472">Membrane</keyword>
<dbReference type="Proteomes" id="UP001054945">
    <property type="component" value="Unassembled WGS sequence"/>
</dbReference>
<reference evidence="2 3" key="1">
    <citation type="submission" date="2021-06" db="EMBL/GenBank/DDBJ databases">
        <title>Caerostris extrusa draft genome.</title>
        <authorList>
            <person name="Kono N."/>
            <person name="Arakawa K."/>
        </authorList>
    </citation>
    <scope>NUCLEOTIDE SEQUENCE [LARGE SCALE GENOMIC DNA]</scope>
</reference>
<accession>A0AAV4WW47</accession>
<feature type="transmembrane region" description="Helical" evidence="1">
    <location>
        <begin position="20"/>
        <end position="38"/>
    </location>
</feature>
<proteinExistence type="predicted"/>
<gene>
    <name evidence="2" type="ORF">CEXT_467501</name>
</gene>